<dbReference type="Proteomes" id="UP000000771">
    <property type="component" value="Chromosome"/>
</dbReference>
<gene>
    <name evidence="3" type="ordered locus">Afer_1776</name>
</gene>
<dbReference type="HOGENOM" id="CLU_496641_0_0_11"/>
<dbReference type="AlphaFoldDB" id="C7M142"/>
<evidence type="ECO:0000259" key="2">
    <source>
        <dbReference type="Pfam" id="PF20597"/>
    </source>
</evidence>
<organism evidence="3 4">
    <name type="scientific">Acidimicrobium ferrooxidans (strain DSM 10331 / JCM 15462 / NBRC 103882 / ICP)</name>
    <dbReference type="NCBI Taxonomy" id="525909"/>
    <lineage>
        <taxon>Bacteria</taxon>
        <taxon>Bacillati</taxon>
        <taxon>Actinomycetota</taxon>
        <taxon>Acidimicrobiia</taxon>
        <taxon>Acidimicrobiales</taxon>
        <taxon>Acidimicrobiaceae</taxon>
        <taxon>Acidimicrobium</taxon>
    </lineage>
</organism>
<evidence type="ECO:0000313" key="3">
    <source>
        <dbReference type="EMBL" id="ACU54690.1"/>
    </source>
</evidence>
<sequence length="548" mass="54369">MDEAETRGLRRRTRRGRHTRQRRHLAWRGRLVGAVALAVASAGMAGAFGLVGTGARASSDSTTWTLGGANPFPYGFYVGGGDATLEGSVDTTGWAAFGGSIGTAHGTSFTVDGKKVPGFSCPPGVTCDALVAPDVQSGSTFVLGNYGAAVSPTPTGTQGSWTLYNNGSGPVTTASPTSPLDFAAENTYLEALDEELSGLPVTSGASVTYPTTGSSGPTITISVPSTQTGDVVVNLGHALAAIEAGQAAYPASPEWTLAYSVPSSATLIVQLPTQADLSFITSVSATGASRAIFVAAPPSSSATQSITLDGQRGSGGVQWEGSLLAPFGTITGGTQIDGDVIEGTLSNTASCVQTAGVPCVVVPEVHTAPHGFVGTLPQPAPPTFTVVKGYESGGSPTSVASPGTTGEYTITIMGSGIIADPLTVSDNLPSVTWLSYGSPSFTPSAGLSDSAPGGKPCAISAGTMTCTLVPVNGQPIDVASGTVLGSVTIPVTVSASAPATQSATNVATVSYDGSTTPSNQVTVTVPASPTSSGGSSGSGGLPPICLTV</sequence>
<dbReference type="InterPro" id="IPR026588">
    <property type="entry name" value="Choice_anch_A"/>
</dbReference>
<dbReference type="STRING" id="525909.Afer_1776"/>
<feature type="domain" description="Choice-of-anchor A" evidence="2">
    <location>
        <begin position="81"/>
        <end position="347"/>
    </location>
</feature>
<protein>
    <recommendedName>
        <fullName evidence="2">Choice-of-anchor A domain-containing protein</fullName>
    </recommendedName>
</protein>
<feature type="compositionally biased region" description="Basic residues" evidence="1">
    <location>
        <begin position="9"/>
        <end position="22"/>
    </location>
</feature>
<keyword evidence="4" id="KW-1185">Reference proteome</keyword>
<dbReference type="Pfam" id="PF20597">
    <property type="entry name" value="pAdhesive_15"/>
    <property type="match status" value="1"/>
</dbReference>
<feature type="region of interest" description="Disordered" evidence="1">
    <location>
        <begin position="1"/>
        <end position="22"/>
    </location>
</feature>
<name>C7M142_ACIFD</name>
<dbReference type="EMBL" id="CP001631">
    <property type="protein sequence ID" value="ACU54690.1"/>
    <property type="molecule type" value="Genomic_DNA"/>
</dbReference>
<dbReference type="RefSeq" id="WP_015799167.1">
    <property type="nucleotide sequence ID" value="NC_013124.1"/>
</dbReference>
<dbReference type="KEGG" id="afo:Afer_1776"/>
<reference evidence="3 4" key="1">
    <citation type="journal article" date="2009" name="Stand. Genomic Sci.">
        <title>Complete genome sequence of Acidimicrobium ferrooxidans type strain (ICP).</title>
        <authorList>
            <person name="Clum A."/>
            <person name="Nolan M."/>
            <person name="Lang E."/>
            <person name="Glavina Del Rio T."/>
            <person name="Tice H."/>
            <person name="Copeland A."/>
            <person name="Cheng J.F."/>
            <person name="Lucas S."/>
            <person name="Chen F."/>
            <person name="Bruce D."/>
            <person name="Goodwin L."/>
            <person name="Pitluck S."/>
            <person name="Ivanova N."/>
            <person name="Mavrommatis K."/>
            <person name="Mikhailova N."/>
            <person name="Pati A."/>
            <person name="Chen A."/>
            <person name="Palaniappan K."/>
            <person name="Goker M."/>
            <person name="Spring S."/>
            <person name="Land M."/>
            <person name="Hauser L."/>
            <person name="Chang Y.J."/>
            <person name="Jeffries C.C."/>
            <person name="Chain P."/>
            <person name="Bristow J."/>
            <person name="Eisen J.A."/>
            <person name="Markowitz V."/>
            <person name="Hugenholtz P."/>
            <person name="Kyrpides N.C."/>
            <person name="Klenk H.P."/>
            <person name="Lapidus A."/>
        </authorList>
    </citation>
    <scope>NUCLEOTIDE SEQUENCE [LARGE SCALE GENOMIC DNA]</scope>
    <source>
        <strain evidence="4">DSM 10331 / JCM 15462 / NBRC 103882 / ICP</strain>
    </source>
</reference>
<evidence type="ECO:0000256" key="1">
    <source>
        <dbReference type="SAM" id="MobiDB-lite"/>
    </source>
</evidence>
<proteinExistence type="predicted"/>
<evidence type="ECO:0000313" key="4">
    <source>
        <dbReference type="Proteomes" id="UP000000771"/>
    </source>
</evidence>
<accession>C7M142</accession>